<dbReference type="Pfam" id="PF00226">
    <property type="entry name" value="DnaJ"/>
    <property type="match status" value="1"/>
</dbReference>
<dbReference type="AlphaFoldDB" id="A0A1H1B0R6"/>
<organism evidence="2 3">
    <name type="scientific">Crystallibacter crystallopoietes</name>
    <dbReference type="NCBI Taxonomy" id="37928"/>
    <lineage>
        <taxon>Bacteria</taxon>
        <taxon>Bacillati</taxon>
        <taxon>Actinomycetota</taxon>
        <taxon>Actinomycetes</taxon>
        <taxon>Micrococcales</taxon>
        <taxon>Micrococcaceae</taxon>
        <taxon>Crystallibacter</taxon>
    </lineage>
</organism>
<accession>A0A1H1B0R6</accession>
<dbReference type="STRING" id="37928.SAMN04489742_1162"/>
<gene>
    <name evidence="2" type="ORF">SAMN04489742_1162</name>
</gene>
<dbReference type="EMBL" id="FNKH01000002">
    <property type="protein sequence ID" value="SDQ45036.1"/>
    <property type="molecule type" value="Genomic_DNA"/>
</dbReference>
<evidence type="ECO:0000259" key="1">
    <source>
        <dbReference type="PROSITE" id="PS50076"/>
    </source>
</evidence>
<dbReference type="KEGG" id="acry:AC20117_11525"/>
<keyword evidence="3" id="KW-1185">Reference proteome</keyword>
<evidence type="ECO:0000313" key="3">
    <source>
        <dbReference type="Proteomes" id="UP000181917"/>
    </source>
</evidence>
<protein>
    <submittedName>
        <fullName evidence="2">DnaJ domain-containing protein</fullName>
    </submittedName>
</protein>
<dbReference type="SUPFAM" id="SSF46565">
    <property type="entry name" value="Chaperone J-domain"/>
    <property type="match status" value="1"/>
</dbReference>
<dbReference type="InterPro" id="IPR001623">
    <property type="entry name" value="DnaJ_domain"/>
</dbReference>
<reference evidence="2 3" key="1">
    <citation type="submission" date="2016-10" db="EMBL/GenBank/DDBJ databases">
        <authorList>
            <person name="de Groot N.N."/>
        </authorList>
    </citation>
    <scope>NUCLEOTIDE SEQUENCE [LARGE SCALE GENOMIC DNA]</scope>
    <source>
        <strain evidence="2 3">DSM 20117</strain>
    </source>
</reference>
<dbReference type="InterPro" id="IPR036869">
    <property type="entry name" value="J_dom_sf"/>
</dbReference>
<feature type="domain" description="J" evidence="1">
    <location>
        <begin position="5"/>
        <end position="75"/>
    </location>
</feature>
<proteinExistence type="predicted"/>
<name>A0A1H1B0R6_9MICC</name>
<dbReference type="PRINTS" id="PR00625">
    <property type="entry name" value="JDOMAIN"/>
</dbReference>
<dbReference type="OrthoDB" id="166297at2"/>
<dbReference type="InterPro" id="IPR050817">
    <property type="entry name" value="DjlA_DnaK_co-chaperone"/>
</dbReference>
<dbReference type="Gene3D" id="1.10.287.110">
    <property type="entry name" value="DnaJ domain"/>
    <property type="match status" value="1"/>
</dbReference>
<dbReference type="PROSITE" id="PS50076">
    <property type="entry name" value="DNAJ_2"/>
    <property type="match status" value="1"/>
</dbReference>
<dbReference type="Proteomes" id="UP000181917">
    <property type="component" value="Unassembled WGS sequence"/>
</dbReference>
<evidence type="ECO:0000313" key="2">
    <source>
        <dbReference type="EMBL" id="SDQ45036.1"/>
    </source>
</evidence>
<dbReference type="RefSeq" id="WP_074699613.1">
    <property type="nucleotide sequence ID" value="NZ_CP018863.1"/>
</dbReference>
<sequence length="142" mass="16369">MEDQDLYAVLEVDRDADQEQIRRAYRLLLRRYHPDLQLSADPETARAAARRMARILDAYGVLGDPRRRAAYDNRGRHRASTLPDTQPATRGRHVAVTVQDQDPVVLGWTASPEDTVWLFPPVSPLRPPRDVFDLLVRRWFLG</sequence>
<dbReference type="PANTHER" id="PTHR24074">
    <property type="entry name" value="CO-CHAPERONE PROTEIN DJLA"/>
    <property type="match status" value="1"/>
</dbReference>
<dbReference type="SMART" id="SM00271">
    <property type="entry name" value="DnaJ"/>
    <property type="match status" value="1"/>
</dbReference>